<feature type="transmembrane region" description="Helical" evidence="2">
    <location>
        <begin position="239"/>
        <end position="260"/>
    </location>
</feature>
<keyword evidence="2" id="KW-0812">Transmembrane</keyword>
<feature type="region of interest" description="Disordered" evidence="1">
    <location>
        <begin position="1"/>
        <end position="20"/>
    </location>
</feature>
<feature type="transmembrane region" description="Helical" evidence="2">
    <location>
        <begin position="172"/>
        <end position="194"/>
    </location>
</feature>
<dbReference type="AlphaFoldDB" id="A0A0A9GQ11"/>
<accession>A0A0A9GQ11</accession>
<evidence type="ECO:0000313" key="3">
    <source>
        <dbReference type="EMBL" id="JAE22773.1"/>
    </source>
</evidence>
<proteinExistence type="predicted"/>
<dbReference type="EMBL" id="GBRH01175123">
    <property type="protein sequence ID" value="JAE22773.1"/>
    <property type="molecule type" value="Transcribed_RNA"/>
</dbReference>
<evidence type="ECO:0000256" key="1">
    <source>
        <dbReference type="SAM" id="MobiDB-lite"/>
    </source>
</evidence>
<feature type="transmembrane region" description="Helical" evidence="2">
    <location>
        <begin position="144"/>
        <end position="160"/>
    </location>
</feature>
<feature type="compositionally biased region" description="Polar residues" evidence="1">
    <location>
        <begin position="88"/>
        <end position="103"/>
    </location>
</feature>
<protein>
    <submittedName>
        <fullName evidence="3">Uncharacterized protein</fullName>
    </submittedName>
</protein>
<reference evidence="3" key="1">
    <citation type="submission" date="2014-09" db="EMBL/GenBank/DDBJ databases">
        <authorList>
            <person name="Magalhaes I.L.F."/>
            <person name="Oliveira U."/>
            <person name="Santos F.R."/>
            <person name="Vidigal T.H.D.A."/>
            <person name="Brescovit A.D."/>
            <person name="Santos A.J."/>
        </authorList>
    </citation>
    <scope>NUCLEOTIDE SEQUENCE</scope>
    <source>
        <tissue evidence="3">Shoot tissue taken approximately 20 cm above the soil surface</tissue>
    </source>
</reference>
<feature type="transmembrane region" description="Helical" evidence="2">
    <location>
        <begin position="206"/>
        <end position="233"/>
    </location>
</feature>
<sequence length="293" mass="31779">MADFRDLCSAADPNRSSRPRPLSFRSILAFLTCAGCLSPCFSLPAGGAGGGGGNTGSEDGEGASVKALLAPSEDNLHCSSSRDSSSSMGANSPTGAEGSHATTENYMGTNLYGRTVPMEVANNSANNPAVKGLLAFINTIAEKMLLFYFGLVTFSLAYPLGQKAARSFDDPWVRVICTGSAISSFGSCIMAAFASHFKESESIDHVRFEIFIWLLFLELVAFIAEFCITLHVFARISNWVVWPFGITGFCFVVLTWVVYLERPKFLNKWTKEMWEKMGCYLRGPTPGLARPPI</sequence>
<feature type="region of interest" description="Disordered" evidence="1">
    <location>
        <begin position="75"/>
        <end position="103"/>
    </location>
</feature>
<reference evidence="3" key="2">
    <citation type="journal article" date="2015" name="Data Brief">
        <title>Shoot transcriptome of the giant reed, Arundo donax.</title>
        <authorList>
            <person name="Barrero R.A."/>
            <person name="Guerrero F.D."/>
            <person name="Moolhuijzen P."/>
            <person name="Goolsby J.A."/>
            <person name="Tidwell J."/>
            <person name="Bellgard S.E."/>
            <person name="Bellgard M.I."/>
        </authorList>
    </citation>
    <scope>NUCLEOTIDE SEQUENCE</scope>
    <source>
        <tissue evidence="3">Shoot tissue taken approximately 20 cm above the soil surface</tissue>
    </source>
</reference>
<name>A0A0A9GQ11_ARUDO</name>
<keyword evidence="2" id="KW-0472">Membrane</keyword>
<keyword evidence="2" id="KW-1133">Transmembrane helix</keyword>
<evidence type="ECO:0000256" key="2">
    <source>
        <dbReference type="SAM" id="Phobius"/>
    </source>
</evidence>
<organism evidence="3">
    <name type="scientific">Arundo donax</name>
    <name type="common">Giant reed</name>
    <name type="synonym">Donax arundinaceus</name>
    <dbReference type="NCBI Taxonomy" id="35708"/>
    <lineage>
        <taxon>Eukaryota</taxon>
        <taxon>Viridiplantae</taxon>
        <taxon>Streptophyta</taxon>
        <taxon>Embryophyta</taxon>
        <taxon>Tracheophyta</taxon>
        <taxon>Spermatophyta</taxon>
        <taxon>Magnoliopsida</taxon>
        <taxon>Liliopsida</taxon>
        <taxon>Poales</taxon>
        <taxon>Poaceae</taxon>
        <taxon>PACMAD clade</taxon>
        <taxon>Arundinoideae</taxon>
        <taxon>Arundineae</taxon>
        <taxon>Arundo</taxon>
    </lineage>
</organism>